<name>A0A813JHL4_POLGL</name>
<comment type="caution">
    <text evidence="2">The sequence shown here is derived from an EMBL/GenBank/DDBJ whole genome shotgun (WGS) entry which is preliminary data.</text>
</comment>
<sequence>MDRRQERSSFQLSPGWSQWQRALRILSRMPEARLGCHSASGRVGRSTPSDFRSKSLAKARQAAVRDGEACWPAQDAPSAASTSSVPPDAAAATNEDACNAPPGHAAMIICLPANDASYWQTAALCD</sequence>
<evidence type="ECO:0000313" key="4">
    <source>
        <dbReference type="Proteomes" id="UP000626109"/>
    </source>
</evidence>
<dbReference type="EMBL" id="CAJNNW010025837">
    <property type="protein sequence ID" value="CAE8680271.1"/>
    <property type="molecule type" value="Genomic_DNA"/>
</dbReference>
<dbReference type="Proteomes" id="UP000626109">
    <property type="component" value="Unassembled WGS sequence"/>
</dbReference>
<evidence type="ECO:0000313" key="2">
    <source>
        <dbReference type="EMBL" id="CAE8680271.1"/>
    </source>
</evidence>
<dbReference type="AlphaFoldDB" id="A0A813JHL4"/>
<dbReference type="EMBL" id="CAJNNW010025837">
    <property type="protein sequence ID" value="CAE8680272.1"/>
    <property type="molecule type" value="Genomic_DNA"/>
</dbReference>
<evidence type="ECO:0000256" key="1">
    <source>
        <dbReference type="SAM" id="MobiDB-lite"/>
    </source>
</evidence>
<feature type="region of interest" description="Disordered" evidence="1">
    <location>
        <begin position="67"/>
        <end position="97"/>
    </location>
</feature>
<gene>
    <name evidence="2" type="ORF">PGLA2088_LOCUS21820</name>
    <name evidence="3" type="ORF">PGLA2088_LOCUS21821</name>
</gene>
<evidence type="ECO:0000313" key="3">
    <source>
        <dbReference type="EMBL" id="CAE8680272.1"/>
    </source>
</evidence>
<accession>A0A813JHL4</accession>
<proteinExistence type="predicted"/>
<organism evidence="2 4">
    <name type="scientific">Polarella glacialis</name>
    <name type="common">Dinoflagellate</name>
    <dbReference type="NCBI Taxonomy" id="89957"/>
    <lineage>
        <taxon>Eukaryota</taxon>
        <taxon>Sar</taxon>
        <taxon>Alveolata</taxon>
        <taxon>Dinophyceae</taxon>
        <taxon>Suessiales</taxon>
        <taxon>Suessiaceae</taxon>
        <taxon>Polarella</taxon>
    </lineage>
</organism>
<protein>
    <submittedName>
        <fullName evidence="2">Uncharacterized protein</fullName>
    </submittedName>
</protein>
<feature type="compositionally biased region" description="Low complexity" evidence="1">
    <location>
        <begin position="75"/>
        <end position="97"/>
    </location>
</feature>
<reference evidence="2" key="1">
    <citation type="submission" date="2021-02" db="EMBL/GenBank/DDBJ databases">
        <authorList>
            <person name="Dougan E. K."/>
            <person name="Rhodes N."/>
            <person name="Thang M."/>
            <person name="Chan C."/>
        </authorList>
    </citation>
    <scope>NUCLEOTIDE SEQUENCE</scope>
</reference>